<evidence type="ECO:0000313" key="16">
    <source>
        <dbReference type="Proteomes" id="UP000000467"/>
    </source>
</evidence>
<evidence type="ECO:0000256" key="2">
    <source>
        <dbReference type="ARBA" id="ARBA00004370"/>
    </source>
</evidence>
<dbReference type="AlphaFoldDB" id="K4LQW0"/>
<evidence type="ECO:0000256" key="9">
    <source>
        <dbReference type="ARBA" id="ARBA00023012"/>
    </source>
</evidence>
<evidence type="ECO:0000256" key="10">
    <source>
        <dbReference type="ARBA" id="ARBA00023136"/>
    </source>
</evidence>
<dbReference type="FunFam" id="3.30.565.10:FF:000006">
    <property type="entry name" value="Sensor histidine kinase WalK"/>
    <property type="match status" value="1"/>
</dbReference>
<dbReference type="Gene3D" id="1.10.287.130">
    <property type="match status" value="1"/>
</dbReference>
<keyword evidence="10 12" id="KW-0472">Membrane</keyword>
<evidence type="ECO:0000256" key="11">
    <source>
        <dbReference type="SAM" id="MobiDB-lite"/>
    </source>
</evidence>
<evidence type="ECO:0000259" key="14">
    <source>
        <dbReference type="PROSITE" id="PS50885"/>
    </source>
</evidence>
<dbReference type="CDD" id="cd00075">
    <property type="entry name" value="HATPase"/>
    <property type="match status" value="1"/>
</dbReference>
<dbReference type="PANTHER" id="PTHR45436">
    <property type="entry name" value="SENSOR HISTIDINE KINASE YKOH"/>
    <property type="match status" value="1"/>
</dbReference>
<keyword evidence="9" id="KW-0902">Two-component regulatory system</keyword>
<dbReference type="SMART" id="SM00387">
    <property type="entry name" value="HATPase_c"/>
    <property type="match status" value="1"/>
</dbReference>
<dbReference type="PANTHER" id="PTHR45436:SF5">
    <property type="entry name" value="SENSOR HISTIDINE KINASE TRCS"/>
    <property type="match status" value="1"/>
</dbReference>
<feature type="domain" description="Histidine kinase" evidence="13">
    <location>
        <begin position="297"/>
        <end position="515"/>
    </location>
</feature>
<sequence length="524" mass="56801">MFSQTKRGKGHAGEGAHQRGRDQGTPPAGGTGAEKGERVPPAPTGRRDAPRFGIRTKLAGTYLLVIAVILVVINGVALRALEESYLHDRGVKTLANANIIALAGQETLLRHDRSTFYFVRDFGTQMEARVLVLDRKGRVAVDSFGEKWLEGQLLEHEEVTSALSGTGKTGVHRLESGERVLYAAVPIIRDESVAGAVMLVTDLKDIDEAVADTRRLLAAVSAAGGVLALLVGLMLADHFANSLNRLADAVRMIAAGHFNRRVEINSRDEIGLLARDLNEMAAKLEEADRTLRHFLADASHELKTPLSSIKVLAQSLLEAKEMDPEVCRDFLRDINGEADRMAALVDDMLHLTKLDDPDYPVTFGEERVGPLLTHIKGLLAGEAAQKGIAIHLEEEPQGISWPLNGQLFTRIFLNLLDNAVRYTQDGGRVTITAAVEGEELAVRVEDNGPGIPPEALPYIFDRFYRVDRARSRATGGTGLGLAIVRQAVRRHGGTVAVESAPGKGTAFEVRFPRTPPQRKGGFGA</sequence>
<accession>K4LQW0</accession>
<keyword evidence="6 12" id="KW-0812">Transmembrane</keyword>
<dbReference type="eggNOG" id="COG5002">
    <property type="taxonomic scope" value="Bacteria"/>
</dbReference>
<dbReference type="SUPFAM" id="SSF55874">
    <property type="entry name" value="ATPase domain of HSP90 chaperone/DNA topoisomerase II/histidine kinase"/>
    <property type="match status" value="1"/>
</dbReference>
<dbReference type="InterPro" id="IPR036890">
    <property type="entry name" value="HATPase_C_sf"/>
</dbReference>
<feature type="transmembrane region" description="Helical" evidence="12">
    <location>
        <begin position="61"/>
        <end position="81"/>
    </location>
</feature>
<dbReference type="InterPro" id="IPR003660">
    <property type="entry name" value="HAMP_dom"/>
</dbReference>
<dbReference type="InterPro" id="IPR005467">
    <property type="entry name" value="His_kinase_dom"/>
</dbReference>
<evidence type="ECO:0000259" key="13">
    <source>
        <dbReference type="PROSITE" id="PS50109"/>
    </source>
</evidence>
<keyword evidence="16" id="KW-1185">Reference proteome</keyword>
<dbReference type="InterPro" id="IPR004358">
    <property type="entry name" value="Sig_transdc_His_kin-like_C"/>
</dbReference>
<dbReference type="EMBL" id="CP003732">
    <property type="protein sequence ID" value="AFV10489.1"/>
    <property type="molecule type" value="Genomic_DNA"/>
</dbReference>
<dbReference type="SMART" id="SM00304">
    <property type="entry name" value="HAMP"/>
    <property type="match status" value="1"/>
</dbReference>
<dbReference type="Pfam" id="PF00672">
    <property type="entry name" value="HAMP"/>
    <property type="match status" value="1"/>
</dbReference>
<feature type="region of interest" description="Disordered" evidence="11">
    <location>
        <begin position="1"/>
        <end position="50"/>
    </location>
</feature>
<keyword evidence="7" id="KW-0418">Kinase</keyword>
<feature type="domain" description="HAMP" evidence="14">
    <location>
        <begin position="237"/>
        <end position="289"/>
    </location>
</feature>
<dbReference type="InterPro" id="IPR003661">
    <property type="entry name" value="HisK_dim/P_dom"/>
</dbReference>
<dbReference type="Pfam" id="PF00512">
    <property type="entry name" value="HisKA"/>
    <property type="match status" value="1"/>
</dbReference>
<dbReference type="GO" id="GO:0005886">
    <property type="term" value="C:plasma membrane"/>
    <property type="evidence" value="ECO:0007669"/>
    <property type="project" value="TreeGrafter"/>
</dbReference>
<dbReference type="InterPro" id="IPR050428">
    <property type="entry name" value="TCS_sensor_his_kinase"/>
</dbReference>
<dbReference type="HOGENOM" id="CLU_000445_89_6_9"/>
<dbReference type="Gene3D" id="3.30.450.20">
    <property type="entry name" value="PAS domain"/>
    <property type="match status" value="1"/>
</dbReference>
<gene>
    <name evidence="15" type="primary">phoR1</name>
    <name evidence="15" type="ordered locus">Tph_c02420</name>
</gene>
<dbReference type="eggNOG" id="COG5000">
    <property type="taxonomic scope" value="Bacteria"/>
</dbReference>
<proteinExistence type="predicted"/>
<dbReference type="PRINTS" id="PR00344">
    <property type="entry name" value="BCTRLSENSOR"/>
</dbReference>
<dbReference type="SUPFAM" id="SSF158472">
    <property type="entry name" value="HAMP domain-like"/>
    <property type="match status" value="1"/>
</dbReference>
<dbReference type="SUPFAM" id="SSF47384">
    <property type="entry name" value="Homodimeric domain of signal transducing histidine kinase"/>
    <property type="match status" value="1"/>
</dbReference>
<dbReference type="RefSeq" id="WP_015049408.1">
    <property type="nucleotide sequence ID" value="NC_018870.1"/>
</dbReference>
<dbReference type="STRING" id="1089553.Tph_c02420"/>
<evidence type="ECO:0000256" key="7">
    <source>
        <dbReference type="ARBA" id="ARBA00022777"/>
    </source>
</evidence>
<dbReference type="PROSITE" id="PS50109">
    <property type="entry name" value="HIS_KIN"/>
    <property type="match status" value="1"/>
</dbReference>
<feature type="compositionally biased region" description="Basic and acidic residues" evidence="11">
    <location>
        <begin position="11"/>
        <end position="22"/>
    </location>
</feature>
<dbReference type="EC" id="2.7.13.3" evidence="3"/>
<evidence type="ECO:0000256" key="12">
    <source>
        <dbReference type="SAM" id="Phobius"/>
    </source>
</evidence>
<dbReference type="Proteomes" id="UP000000467">
    <property type="component" value="Chromosome"/>
</dbReference>
<dbReference type="Pfam" id="PF02518">
    <property type="entry name" value="HATPase_c"/>
    <property type="match status" value="1"/>
</dbReference>
<evidence type="ECO:0000256" key="1">
    <source>
        <dbReference type="ARBA" id="ARBA00000085"/>
    </source>
</evidence>
<feature type="compositionally biased region" description="Basic residues" evidence="11">
    <location>
        <begin position="1"/>
        <end position="10"/>
    </location>
</feature>
<dbReference type="FunFam" id="1.10.287.130:FF:000001">
    <property type="entry name" value="Two-component sensor histidine kinase"/>
    <property type="match status" value="1"/>
</dbReference>
<dbReference type="CDD" id="cd00082">
    <property type="entry name" value="HisKA"/>
    <property type="match status" value="1"/>
</dbReference>
<comment type="catalytic activity">
    <reaction evidence="1">
        <text>ATP + protein L-histidine = ADP + protein N-phospho-L-histidine.</text>
        <dbReference type="EC" id="2.7.13.3"/>
    </reaction>
</comment>
<keyword evidence="4" id="KW-0597">Phosphoprotein</keyword>
<dbReference type="OrthoDB" id="9796330at2"/>
<evidence type="ECO:0000256" key="6">
    <source>
        <dbReference type="ARBA" id="ARBA00022692"/>
    </source>
</evidence>
<keyword evidence="8 12" id="KW-1133">Transmembrane helix</keyword>
<dbReference type="InterPro" id="IPR003594">
    <property type="entry name" value="HATPase_dom"/>
</dbReference>
<dbReference type="CDD" id="cd06225">
    <property type="entry name" value="HAMP"/>
    <property type="match status" value="1"/>
</dbReference>
<evidence type="ECO:0000313" key="15">
    <source>
        <dbReference type="EMBL" id="AFV10489.1"/>
    </source>
</evidence>
<dbReference type="GO" id="GO:0000155">
    <property type="term" value="F:phosphorelay sensor kinase activity"/>
    <property type="evidence" value="ECO:0007669"/>
    <property type="project" value="InterPro"/>
</dbReference>
<comment type="subcellular location">
    <subcellularLocation>
        <location evidence="2">Membrane</location>
    </subcellularLocation>
</comment>
<evidence type="ECO:0000256" key="3">
    <source>
        <dbReference type="ARBA" id="ARBA00012438"/>
    </source>
</evidence>
<dbReference type="Gene3D" id="3.30.565.10">
    <property type="entry name" value="Histidine kinase-like ATPase, C-terminal domain"/>
    <property type="match status" value="1"/>
</dbReference>
<protein>
    <recommendedName>
        <fullName evidence="3">histidine kinase</fullName>
        <ecNumber evidence="3">2.7.13.3</ecNumber>
    </recommendedName>
</protein>
<dbReference type="PROSITE" id="PS50885">
    <property type="entry name" value="HAMP"/>
    <property type="match status" value="1"/>
</dbReference>
<dbReference type="Gene3D" id="1.10.8.500">
    <property type="entry name" value="HAMP domain in histidine kinase"/>
    <property type="match status" value="1"/>
</dbReference>
<evidence type="ECO:0000256" key="8">
    <source>
        <dbReference type="ARBA" id="ARBA00022989"/>
    </source>
</evidence>
<evidence type="ECO:0000256" key="5">
    <source>
        <dbReference type="ARBA" id="ARBA00022679"/>
    </source>
</evidence>
<dbReference type="KEGG" id="tpz:Tph_c02420"/>
<evidence type="ECO:0000256" key="4">
    <source>
        <dbReference type="ARBA" id="ARBA00022553"/>
    </source>
</evidence>
<keyword evidence="5 15" id="KW-0808">Transferase</keyword>
<name>K4LQW0_THEPS</name>
<organism evidence="15 16">
    <name type="scientific">Thermacetogenium phaeum (strain ATCC BAA-254 / DSM 26808 / PB)</name>
    <dbReference type="NCBI Taxonomy" id="1089553"/>
    <lineage>
        <taxon>Bacteria</taxon>
        <taxon>Bacillati</taxon>
        <taxon>Bacillota</taxon>
        <taxon>Clostridia</taxon>
        <taxon>Thermoanaerobacterales</taxon>
        <taxon>Thermoanaerobacteraceae</taxon>
        <taxon>Thermacetogenium</taxon>
    </lineage>
</organism>
<dbReference type="SMART" id="SM00388">
    <property type="entry name" value="HisKA"/>
    <property type="match status" value="1"/>
</dbReference>
<dbReference type="InterPro" id="IPR036097">
    <property type="entry name" value="HisK_dim/P_sf"/>
</dbReference>
<reference evidence="15" key="1">
    <citation type="journal article" date="2012" name="BMC Genomics">
        <title>Genome-guided analysis of physiological and morphological traits of the fermentative acetate oxidizer Thermacetogenium phaeum.</title>
        <authorList>
            <person name="Oehler D."/>
            <person name="Poehlein A."/>
            <person name="Leimbach A."/>
            <person name="Muller N."/>
            <person name="Daniel R."/>
            <person name="Gottschalk G."/>
            <person name="Schink B."/>
        </authorList>
    </citation>
    <scope>NUCLEOTIDE SEQUENCE [LARGE SCALE GENOMIC DNA]</scope>
    <source>
        <strain evidence="15">DSM 12270</strain>
    </source>
</reference>